<dbReference type="PANTHER" id="PTHR43763:SF6">
    <property type="entry name" value="XAA-PRO AMINOPEPTIDASE 1"/>
    <property type="match status" value="1"/>
</dbReference>
<dbReference type="Pfam" id="PF00557">
    <property type="entry name" value="Peptidase_M24"/>
    <property type="match status" value="1"/>
</dbReference>
<evidence type="ECO:0000256" key="1">
    <source>
        <dbReference type="ARBA" id="ARBA00008766"/>
    </source>
</evidence>
<dbReference type="Pfam" id="PF16188">
    <property type="entry name" value="Peptidase_M24_C"/>
    <property type="match status" value="1"/>
</dbReference>
<comment type="caution">
    <text evidence="7">The sequence shown here is derived from an EMBL/GenBank/DDBJ whole genome shotgun (WGS) entry which is preliminary data.</text>
</comment>
<sequence length="628" mass="71146">MMTTIEKLAELREKMKGTGVDAYVITTDDFHASEYVGAYFREREYMSGFTGSAGTLVVLPDTAALFTDGRYFIQAEAQLAGSTIELMKSGQPGVPTIEEYLYDHLEPEKVVGFDGRTVSLDFADRMLGKLGDKKVTLNGELDLVDELWADRPELSHEPVFELPFSYTGETRADKLVRVRASIRSAGADARVISALDEIAWLLNLRGNDIDCNPVFLSYMLIADEDCRLYINDAILNDEITRELAVDGITLHPYNEIYTDLRRLPEVIQTHKKTEQVTILLDGCQANYRLRSCIPETVSVVDEPSAIQLMKAQKNSVECENERNAHIKDGVAVTKFIYWLKHHIGTETITELSAAEKLESFRKEQKGYIEPSFDTISAYGPHGAIVHYEPTEETNVELKPESFLLVDSGGHYMEGTTDITRTITLGALTEEEKWAYTLVLIGHLNLAAARFKHGTRGENLDYLAREPLWRYGLDFNHGTGHGVGYLLNVHEGPNRIHFRIMEERRPTAVFEDGMITSDEPGIYIEGRFGIRHENLVLCKKAGKPAGKLPEVFLKETEANGTFLEFETLTWVPFDTEALIPELMTDRELQRLNEYHKNVYEKIAPYLTEEERIWLEQATSPVSKKYHNKI</sequence>
<dbReference type="InterPro" id="IPR000994">
    <property type="entry name" value="Pept_M24"/>
</dbReference>
<comment type="similarity">
    <text evidence="1">Belongs to the peptidase M24B family.</text>
</comment>
<dbReference type="InterPro" id="IPR050422">
    <property type="entry name" value="X-Pro_aminopeptidase_P"/>
</dbReference>
<reference evidence="7 8" key="1">
    <citation type="submission" date="2024-04" db="EMBL/GenBank/DDBJ databases">
        <title>Human intestinal bacterial collection.</title>
        <authorList>
            <person name="Pauvert C."/>
            <person name="Hitch T.C.A."/>
            <person name="Clavel T."/>
        </authorList>
    </citation>
    <scope>NUCLEOTIDE SEQUENCE [LARGE SCALE GENOMIC DNA]</scope>
    <source>
        <strain evidence="7 8">CLA-AA-H141</strain>
    </source>
</reference>
<keyword evidence="2" id="KW-0479">Metal-binding</keyword>
<keyword evidence="7" id="KW-0031">Aminopeptidase</keyword>
<dbReference type="PANTHER" id="PTHR43763">
    <property type="entry name" value="XAA-PRO AMINOPEPTIDASE 1"/>
    <property type="match status" value="1"/>
</dbReference>
<dbReference type="Pfam" id="PF16189">
    <property type="entry name" value="Creatinase_N_2"/>
    <property type="match status" value="1"/>
</dbReference>
<dbReference type="InterPro" id="IPR032416">
    <property type="entry name" value="Peptidase_M24_C"/>
</dbReference>
<dbReference type="SUPFAM" id="SSF55920">
    <property type="entry name" value="Creatinase/aminopeptidase"/>
    <property type="match status" value="1"/>
</dbReference>
<keyword evidence="3 7" id="KW-0378">Hydrolase</keyword>
<evidence type="ECO:0000259" key="5">
    <source>
        <dbReference type="Pfam" id="PF01321"/>
    </source>
</evidence>
<dbReference type="Gene3D" id="3.40.350.10">
    <property type="entry name" value="Creatinase/prolidase N-terminal domain"/>
    <property type="match status" value="2"/>
</dbReference>
<dbReference type="SUPFAM" id="SSF53092">
    <property type="entry name" value="Creatinase/prolidase N-terminal domain"/>
    <property type="match status" value="1"/>
</dbReference>
<feature type="domain" description="Peptidase M24" evidence="4">
    <location>
        <begin position="322"/>
        <end position="538"/>
    </location>
</feature>
<evidence type="ECO:0000256" key="3">
    <source>
        <dbReference type="ARBA" id="ARBA00022801"/>
    </source>
</evidence>
<evidence type="ECO:0000259" key="4">
    <source>
        <dbReference type="Pfam" id="PF00557"/>
    </source>
</evidence>
<accession>A0ABV1EIV5</accession>
<dbReference type="InterPro" id="IPR036005">
    <property type="entry name" value="Creatinase/aminopeptidase-like"/>
</dbReference>
<evidence type="ECO:0000313" key="8">
    <source>
        <dbReference type="Proteomes" id="UP001482186"/>
    </source>
</evidence>
<dbReference type="InterPro" id="IPR000587">
    <property type="entry name" value="Creatinase_N"/>
</dbReference>
<keyword evidence="7" id="KW-0645">Protease</keyword>
<evidence type="ECO:0000313" key="7">
    <source>
        <dbReference type="EMBL" id="MEQ2454492.1"/>
    </source>
</evidence>
<name>A0ABV1EIV5_9FIRM</name>
<dbReference type="Proteomes" id="UP001482186">
    <property type="component" value="Unassembled WGS sequence"/>
</dbReference>
<dbReference type="GO" id="GO:0004177">
    <property type="term" value="F:aminopeptidase activity"/>
    <property type="evidence" value="ECO:0007669"/>
    <property type="project" value="UniProtKB-KW"/>
</dbReference>
<proteinExistence type="inferred from homology"/>
<dbReference type="InterPro" id="IPR033740">
    <property type="entry name" value="Pept_M24B"/>
</dbReference>
<protein>
    <submittedName>
        <fullName evidence="7">Aminopeptidase P family protein</fullName>
        <ecNumber evidence="7">3.4.11.-</ecNumber>
    </submittedName>
</protein>
<dbReference type="Gene3D" id="3.90.230.10">
    <property type="entry name" value="Creatinase/methionine aminopeptidase superfamily"/>
    <property type="match status" value="1"/>
</dbReference>
<feature type="domain" description="Peptidase M24 C-terminal" evidence="6">
    <location>
        <begin position="561"/>
        <end position="620"/>
    </location>
</feature>
<dbReference type="InterPro" id="IPR029149">
    <property type="entry name" value="Creatin/AminoP/Spt16_N"/>
</dbReference>
<organism evidence="7 8">
    <name type="scientific">Coprococcus ammoniilyticus</name>
    <dbReference type="NCBI Taxonomy" id="2981785"/>
    <lineage>
        <taxon>Bacteria</taxon>
        <taxon>Bacillati</taxon>
        <taxon>Bacillota</taxon>
        <taxon>Clostridia</taxon>
        <taxon>Lachnospirales</taxon>
        <taxon>Lachnospiraceae</taxon>
        <taxon>Coprococcus</taxon>
    </lineage>
</organism>
<keyword evidence="8" id="KW-1185">Reference proteome</keyword>
<dbReference type="EMBL" id="JBBNFM010000007">
    <property type="protein sequence ID" value="MEQ2454492.1"/>
    <property type="molecule type" value="Genomic_DNA"/>
</dbReference>
<evidence type="ECO:0000259" key="6">
    <source>
        <dbReference type="Pfam" id="PF16188"/>
    </source>
</evidence>
<feature type="domain" description="Creatinase N-terminal" evidence="5">
    <location>
        <begin position="8"/>
        <end position="135"/>
    </location>
</feature>
<gene>
    <name evidence="7" type="ORF">AAAT04_10620</name>
</gene>
<dbReference type="Pfam" id="PF01321">
    <property type="entry name" value="Creatinase_N"/>
    <property type="match status" value="1"/>
</dbReference>
<dbReference type="EC" id="3.4.11.-" evidence="7"/>
<dbReference type="CDD" id="cd01085">
    <property type="entry name" value="APP"/>
    <property type="match status" value="1"/>
</dbReference>
<dbReference type="RefSeq" id="WP_117808519.1">
    <property type="nucleotide sequence ID" value="NZ_JBBNFM010000007.1"/>
</dbReference>
<evidence type="ECO:0000256" key="2">
    <source>
        <dbReference type="ARBA" id="ARBA00022723"/>
    </source>
</evidence>